<comment type="catalytic activity">
    <reaction evidence="1">
        <text>(S)-malate + a quinone = a quinol + oxaloacetate</text>
        <dbReference type="Rhea" id="RHEA:46012"/>
        <dbReference type="ChEBI" id="CHEBI:15589"/>
        <dbReference type="ChEBI" id="CHEBI:16452"/>
        <dbReference type="ChEBI" id="CHEBI:24646"/>
        <dbReference type="ChEBI" id="CHEBI:132124"/>
        <dbReference type="EC" id="1.1.5.4"/>
    </reaction>
</comment>
<keyword evidence="8" id="KW-0274">FAD</keyword>
<dbReference type="Pfam" id="PF06039">
    <property type="entry name" value="Mqo"/>
    <property type="match status" value="1"/>
</dbReference>
<dbReference type="STRING" id="1202539.A355_0129"/>
<evidence type="ECO:0000256" key="11">
    <source>
        <dbReference type="ARBA" id="ARBA00031550"/>
    </source>
</evidence>
<evidence type="ECO:0000256" key="9">
    <source>
        <dbReference type="ARBA" id="ARBA00023002"/>
    </source>
</evidence>
<keyword evidence="12" id="KW-1133">Transmembrane helix</keyword>
<feature type="transmembrane region" description="Helical" evidence="12">
    <location>
        <begin position="329"/>
        <end position="348"/>
    </location>
</feature>
<dbReference type="UniPathway" id="UPA00223">
    <property type="reaction ID" value="UER01008"/>
</dbReference>
<dbReference type="HOGENOM" id="CLU_028151_0_0_6"/>
<feature type="transmembrane region" description="Helical" evidence="12">
    <location>
        <begin position="407"/>
        <end position="428"/>
    </location>
</feature>
<dbReference type="EC" id="1.1.5.4" evidence="5"/>
<evidence type="ECO:0000256" key="3">
    <source>
        <dbReference type="ARBA" id="ARBA00005012"/>
    </source>
</evidence>
<comment type="cofactor">
    <cofactor evidence="2">
        <name>FAD</name>
        <dbReference type="ChEBI" id="CHEBI:57692"/>
    </cofactor>
</comment>
<dbReference type="OrthoDB" id="9763983at2"/>
<reference evidence="13 14" key="1">
    <citation type="journal article" date="2012" name="Mol. Biol. Evol.">
        <title>Genome reduction and co-evolution between the primary and secondary bacterial symbionts of psyllids.</title>
        <authorList>
            <person name="Sloan D.B."/>
            <person name="Moran N.A."/>
        </authorList>
    </citation>
    <scope>NUCLEOTIDE SEQUENCE [LARGE SCALE GENOMIC DNA]</scope>
    <source>
        <strain evidence="13 14">HT</strain>
    </source>
</reference>
<comment type="pathway">
    <text evidence="3">Carbohydrate metabolism; tricarboxylic acid cycle; oxaloacetate from (S)-malate (quinone route): step 1/1.</text>
</comment>
<evidence type="ECO:0000313" key="14">
    <source>
        <dbReference type="Proteomes" id="UP000003933"/>
    </source>
</evidence>
<proteinExistence type="inferred from homology"/>
<evidence type="ECO:0000256" key="8">
    <source>
        <dbReference type="ARBA" id="ARBA00022827"/>
    </source>
</evidence>
<dbReference type="InterPro" id="IPR006231">
    <property type="entry name" value="MQO"/>
</dbReference>
<accession>J3Z1L1</accession>
<dbReference type="GO" id="GO:0006099">
    <property type="term" value="P:tricarboxylic acid cycle"/>
    <property type="evidence" value="ECO:0007669"/>
    <property type="project" value="UniProtKB-UniPathway"/>
</dbReference>
<dbReference type="GO" id="GO:0008924">
    <property type="term" value="F:L-malate dehydrogenase (quinone) activity"/>
    <property type="evidence" value="ECO:0007669"/>
    <property type="project" value="UniProtKB-EC"/>
</dbReference>
<dbReference type="AlphaFoldDB" id="J3Z1L1"/>
<evidence type="ECO:0000256" key="12">
    <source>
        <dbReference type="SAM" id="Phobius"/>
    </source>
</evidence>
<dbReference type="KEGG" id="crt:A355_0129"/>
<evidence type="ECO:0000256" key="5">
    <source>
        <dbReference type="ARBA" id="ARBA00013026"/>
    </source>
</evidence>
<feature type="transmembrane region" description="Helical" evidence="12">
    <location>
        <begin position="6"/>
        <end position="24"/>
    </location>
</feature>
<keyword evidence="12" id="KW-0472">Membrane</keyword>
<evidence type="ECO:0000256" key="10">
    <source>
        <dbReference type="ARBA" id="ARBA00030660"/>
    </source>
</evidence>
<keyword evidence="6" id="KW-0816">Tricarboxylic acid cycle</keyword>
<dbReference type="Proteomes" id="UP000003933">
    <property type="component" value="Chromosome"/>
</dbReference>
<sequence>MIYNIAIIGSGVISAIINLMLYLLNKKSKILVFDINNKISLENSKAINNAGTGHAGMCENNYVNIINKKFYVKKNIRIYCKFNLTKNFFSWIKIFNFFNFKKIITNTPHISFFYFKNNIKLKSIFKKIKIYNNSIKITKNIFIINKIFPLLLKNKKIKKNYCITFYKNGFDINFQYLSKKIFNFLTKKKFINLFLSYNILKIKKIKKNFLIEILKNKKYKIIVNYIFVCSGGSTLLILKKFNKFISRKYFELPINGTWLISEKKKTIIKHNLKIYSETLKNSPPMSIPHLDIRNIFNEKKILFGPFAGLTFKILINSKKTILSNINFKFLLNFIFFTIKNYSIVNYLLKENFNTKKKKIFNIINFTKLIKNNYIKNAGKRLQILKKKNFYLKLKFGTKIIFNKNKKIAFLIGASPGASIAVNIIFNVLKKWGFFFKNFLFNNNNKKSKIFNYLLYLKGIEPFSF</sequence>
<evidence type="ECO:0000256" key="4">
    <source>
        <dbReference type="ARBA" id="ARBA00006389"/>
    </source>
</evidence>
<evidence type="ECO:0000256" key="1">
    <source>
        <dbReference type="ARBA" id="ARBA00001139"/>
    </source>
</evidence>
<comment type="similarity">
    <text evidence="4">Belongs to the MQO family.</text>
</comment>
<evidence type="ECO:0000256" key="7">
    <source>
        <dbReference type="ARBA" id="ARBA00022630"/>
    </source>
</evidence>
<keyword evidence="7" id="KW-0285">Flavoprotein</keyword>
<dbReference type="RefSeq" id="WP_014887454.1">
    <property type="nucleotide sequence ID" value="NC_018417.1"/>
</dbReference>
<name>J3Z1L1_CARRU</name>
<protein>
    <recommendedName>
        <fullName evidence="5">malate dehydrogenase (quinone)</fullName>
        <ecNumber evidence="5">1.1.5.4</ecNumber>
    </recommendedName>
    <alternativeName>
        <fullName evidence="11">MQO</fullName>
    </alternativeName>
    <alternativeName>
        <fullName evidence="10">Malate dehydrogenase [quinone]</fullName>
    </alternativeName>
</protein>
<keyword evidence="12" id="KW-0812">Transmembrane</keyword>
<dbReference type="EMBL" id="CP003544">
    <property type="protein sequence ID" value="AFP84154.1"/>
    <property type="molecule type" value="Genomic_DNA"/>
</dbReference>
<evidence type="ECO:0000256" key="2">
    <source>
        <dbReference type="ARBA" id="ARBA00001974"/>
    </source>
</evidence>
<keyword evidence="9" id="KW-0560">Oxidoreductase</keyword>
<feature type="transmembrane region" description="Helical" evidence="12">
    <location>
        <begin position="221"/>
        <end position="238"/>
    </location>
</feature>
<gene>
    <name evidence="13" type="primary">mqo</name>
    <name evidence="13" type="ORF">A355_0129</name>
</gene>
<evidence type="ECO:0000313" key="13">
    <source>
        <dbReference type="EMBL" id="AFP84154.1"/>
    </source>
</evidence>
<organism evidence="13 14">
    <name type="scientific">Candidatus Carsonella ruddii HT isolate Thao2000</name>
    <dbReference type="NCBI Taxonomy" id="1202539"/>
    <lineage>
        <taxon>Bacteria</taxon>
        <taxon>Pseudomonadati</taxon>
        <taxon>Pseudomonadota</taxon>
        <taxon>Gammaproteobacteria</taxon>
        <taxon>Oceanospirillales</taxon>
        <taxon>Halomonadaceae</taxon>
        <taxon>Zymobacter group</taxon>
        <taxon>Candidatus Carsonella</taxon>
    </lineage>
</organism>
<evidence type="ECO:0000256" key="6">
    <source>
        <dbReference type="ARBA" id="ARBA00022532"/>
    </source>
</evidence>